<sequence length="761" mass="85444">MSATENKNTGNVVVEGVVFICEDPPYSKNKPKKFTVKKDDSNNESTIGRKLFGSTDNLVGYNHAILTFDRAKVYITDLGSGHGTWTSSTGKLMSKKASLLKDGSTIVFGADHDKTDATPNAIRAKIEYLKSRPQTILKPILKVTPTQLDNNLEVPAHPVTRSVTPDTLKPPDDSKKHRRTVSLEIPIKKDSNPSKEAPVQKRAQAVASTELQREVKIPWSETFRLGFGVDALTGESMTRTALTPFKMSGSPRPKQSKTYVNTLHWNDIRSLQDQYDMEIGGTINVAPTSVSMSTRISSLLSKNASASTVLIQYRVIGEFEPEFIPSNVALQNGLSDLSEDVFRERYGDYYLAGRRRGYGCRMVIVCQVDEKSSTDKVEVEAQVLVENFFKAGAAHSNAKSRSKNCSILHVMIETYGCTADASYLSNGLLSPNDALAALPKILTDPKGTPRIGILYHYSSLKGCNLSRSVTVHADVFAKIHEMRDIYDDLQTYLEHPAFQAEYYTRDAERVRSAIRAFEKKRKNLVRNLKLDRKSKRLQDTDLYAQIAEAKYKAEALMKRHEFIAGVKAMPRKVSRTSNLGAKDSLIFFWEVGKVGGRLKKKMKHYSEVTFGPGFDAYEAEWESPLVTPLNPFMKKFGRSDHPDQMNFIRIDPEEVNGEKGRVGDGNDKEFFNFRLAGGKVYVIGWTLSCIWDGKAEPGPVIQLDDGENNFMLSNQLSVKLDTSRPTKWHCRITFVFQSKYMFPDLKLDQRNISEPDIDKDF</sequence>
<reference evidence="3 4" key="1">
    <citation type="journal article" date="2023" name="Proc. Natl. Acad. Sci. U.S.A.">
        <title>A global phylogenomic analysis of the shiitake genus Lentinula.</title>
        <authorList>
            <person name="Sierra-Patev S."/>
            <person name="Min B."/>
            <person name="Naranjo-Ortiz M."/>
            <person name="Looney B."/>
            <person name="Konkel Z."/>
            <person name="Slot J.C."/>
            <person name="Sakamoto Y."/>
            <person name="Steenwyk J.L."/>
            <person name="Rokas A."/>
            <person name="Carro J."/>
            <person name="Camarero S."/>
            <person name="Ferreira P."/>
            <person name="Molpeceres G."/>
            <person name="Ruiz-Duenas F.J."/>
            <person name="Serrano A."/>
            <person name="Henrissat B."/>
            <person name="Drula E."/>
            <person name="Hughes K.W."/>
            <person name="Mata J.L."/>
            <person name="Ishikawa N.K."/>
            <person name="Vargas-Isla R."/>
            <person name="Ushijima S."/>
            <person name="Smith C.A."/>
            <person name="Donoghue J."/>
            <person name="Ahrendt S."/>
            <person name="Andreopoulos W."/>
            <person name="He G."/>
            <person name="LaButti K."/>
            <person name="Lipzen A."/>
            <person name="Ng V."/>
            <person name="Riley R."/>
            <person name="Sandor L."/>
            <person name="Barry K."/>
            <person name="Martinez A.T."/>
            <person name="Xiao Y."/>
            <person name="Gibbons J.G."/>
            <person name="Terashima K."/>
            <person name="Grigoriev I.V."/>
            <person name="Hibbett D."/>
        </authorList>
    </citation>
    <scope>NUCLEOTIDE SEQUENCE [LARGE SCALE GENOMIC DNA]</scope>
    <source>
        <strain evidence="3 4">TFB7810</strain>
    </source>
</reference>
<dbReference type="EMBL" id="JANVFU010000004">
    <property type="protein sequence ID" value="KAJ3746004.1"/>
    <property type="molecule type" value="Genomic_DNA"/>
</dbReference>
<dbReference type="Gene3D" id="2.60.200.20">
    <property type="match status" value="1"/>
</dbReference>
<dbReference type="InterPro" id="IPR000253">
    <property type="entry name" value="FHA_dom"/>
</dbReference>
<dbReference type="AlphaFoldDB" id="A0A9W8TZA0"/>
<comment type="caution">
    <text evidence="3">The sequence shown here is derived from an EMBL/GenBank/DDBJ whole genome shotgun (WGS) entry which is preliminary data.</text>
</comment>
<protein>
    <recommendedName>
        <fullName evidence="2">FHA domain-containing protein</fullName>
    </recommendedName>
</protein>
<keyword evidence="4" id="KW-1185">Reference proteome</keyword>
<evidence type="ECO:0000256" key="1">
    <source>
        <dbReference type="SAM" id="MobiDB-lite"/>
    </source>
</evidence>
<feature type="region of interest" description="Disordered" evidence="1">
    <location>
        <begin position="157"/>
        <end position="181"/>
    </location>
</feature>
<organism evidence="3 4">
    <name type="scientific">Lentinula detonsa</name>
    <dbReference type="NCBI Taxonomy" id="2804962"/>
    <lineage>
        <taxon>Eukaryota</taxon>
        <taxon>Fungi</taxon>
        <taxon>Dikarya</taxon>
        <taxon>Basidiomycota</taxon>
        <taxon>Agaricomycotina</taxon>
        <taxon>Agaricomycetes</taxon>
        <taxon>Agaricomycetidae</taxon>
        <taxon>Agaricales</taxon>
        <taxon>Marasmiineae</taxon>
        <taxon>Omphalotaceae</taxon>
        <taxon>Lentinula</taxon>
    </lineage>
</organism>
<dbReference type="InterPro" id="IPR008984">
    <property type="entry name" value="SMAD_FHA_dom_sf"/>
</dbReference>
<accession>A0A9W8TZA0</accession>
<evidence type="ECO:0000313" key="3">
    <source>
        <dbReference type="EMBL" id="KAJ3746004.1"/>
    </source>
</evidence>
<dbReference type="CDD" id="cd00060">
    <property type="entry name" value="FHA"/>
    <property type="match status" value="1"/>
</dbReference>
<dbReference type="Pfam" id="PF00498">
    <property type="entry name" value="FHA"/>
    <property type="match status" value="1"/>
</dbReference>
<evidence type="ECO:0000259" key="2">
    <source>
        <dbReference type="Pfam" id="PF00498"/>
    </source>
</evidence>
<name>A0A9W8TZA0_9AGAR</name>
<evidence type="ECO:0000313" key="4">
    <source>
        <dbReference type="Proteomes" id="UP001142393"/>
    </source>
</evidence>
<feature type="domain" description="FHA" evidence="2">
    <location>
        <begin position="56"/>
        <end position="109"/>
    </location>
</feature>
<proteinExistence type="predicted"/>
<dbReference type="Proteomes" id="UP001142393">
    <property type="component" value="Unassembled WGS sequence"/>
</dbReference>
<dbReference type="SUPFAM" id="SSF49879">
    <property type="entry name" value="SMAD/FHA domain"/>
    <property type="match status" value="1"/>
</dbReference>
<gene>
    <name evidence="3" type="ORF">DFH05DRAFT_1604798</name>
</gene>